<organism evidence="2 3">
    <name type="scientific">Mycena rosella</name>
    <name type="common">Pink bonnet</name>
    <name type="synonym">Agaricus rosellus</name>
    <dbReference type="NCBI Taxonomy" id="1033263"/>
    <lineage>
        <taxon>Eukaryota</taxon>
        <taxon>Fungi</taxon>
        <taxon>Dikarya</taxon>
        <taxon>Basidiomycota</taxon>
        <taxon>Agaricomycotina</taxon>
        <taxon>Agaricomycetes</taxon>
        <taxon>Agaricomycetidae</taxon>
        <taxon>Agaricales</taxon>
        <taxon>Marasmiineae</taxon>
        <taxon>Mycenaceae</taxon>
        <taxon>Mycena</taxon>
    </lineage>
</organism>
<evidence type="ECO:0000313" key="2">
    <source>
        <dbReference type="EMBL" id="KAJ7691969.1"/>
    </source>
</evidence>
<evidence type="ECO:0000313" key="3">
    <source>
        <dbReference type="Proteomes" id="UP001221757"/>
    </source>
</evidence>
<dbReference type="EMBL" id="JARKIE010000055">
    <property type="protein sequence ID" value="KAJ7691969.1"/>
    <property type="molecule type" value="Genomic_DNA"/>
</dbReference>
<feature type="non-terminal residue" evidence="2">
    <location>
        <position position="1"/>
    </location>
</feature>
<reference evidence="2" key="1">
    <citation type="submission" date="2023-03" db="EMBL/GenBank/DDBJ databases">
        <title>Massive genome expansion in bonnet fungi (Mycena s.s.) driven by repeated elements and novel gene families across ecological guilds.</title>
        <authorList>
            <consortium name="Lawrence Berkeley National Laboratory"/>
            <person name="Harder C.B."/>
            <person name="Miyauchi S."/>
            <person name="Viragh M."/>
            <person name="Kuo A."/>
            <person name="Thoen E."/>
            <person name="Andreopoulos B."/>
            <person name="Lu D."/>
            <person name="Skrede I."/>
            <person name="Drula E."/>
            <person name="Henrissat B."/>
            <person name="Morin E."/>
            <person name="Kohler A."/>
            <person name="Barry K."/>
            <person name="LaButti K."/>
            <person name="Morin E."/>
            <person name="Salamov A."/>
            <person name="Lipzen A."/>
            <person name="Mereny Z."/>
            <person name="Hegedus B."/>
            <person name="Baldrian P."/>
            <person name="Stursova M."/>
            <person name="Weitz H."/>
            <person name="Taylor A."/>
            <person name="Grigoriev I.V."/>
            <person name="Nagy L.G."/>
            <person name="Martin F."/>
            <person name="Kauserud H."/>
        </authorList>
    </citation>
    <scope>NUCLEOTIDE SEQUENCE</scope>
    <source>
        <strain evidence="2">CBHHK067</strain>
    </source>
</reference>
<feature type="coiled-coil region" evidence="1">
    <location>
        <begin position="27"/>
        <end position="54"/>
    </location>
</feature>
<keyword evidence="1" id="KW-0175">Coiled coil</keyword>
<dbReference type="Proteomes" id="UP001221757">
    <property type="component" value="Unassembled WGS sequence"/>
</dbReference>
<name>A0AAD7DHV9_MYCRO</name>
<comment type="caution">
    <text evidence="2">The sequence shown here is derived from an EMBL/GenBank/DDBJ whole genome shotgun (WGS) entry which is preliminary data.</text>
</comment>
<evidence type="ECO:0008006" key="4">
    <source>
        <dbReference type="Google" id="ProtNLM"/>
    </source>
</evidence>
<proteinExistence type="predicted"/>
<evidence type="ECO:0000256" key="1">
    <source>
        <dbReference type="SAM" id="Coils"/>
    </source>
</evidence>
<accession>A0AAD7DHV9</accession>
<gene>
    <name evidence="2" type="ORF">B0H17DRAFT_934620</name>
</gene>
<keyword evidence="3" id="KW-1185">Reference proteome</keyword>
<sequence length="145" mass="16230">ILSSNEAPLELDLPCVKSAISKTDARLACLGDEISRLQDRLKELEEEHVSLFSYRAQHNGIISPLRRMPPQLLGEIFSGMLPPEDTLGRTVVSNSSWRTWLLSQISGRWRAIFLSTPSLWSLVVLDFSRANANPLSMVKTQIARA</sequence>
<dbReference type="AlphaFoldDB" id="A0AAD7DHV9"/>
<protein>
    <recommendedName>
        <fullName evidence="4">F-box domain-containing protein</fullName>
    </recommendedName>
</protein>